<gene>
    <name evidence="2" type="ORF">AFCDBAGC_2084</name>
</gene>
<sequence length="170" mass="18766">MPAKDGDWTRQERIFAKEMAHTGNAVHAAKVAGYAHPAVAASKLQRREPIMQTVRQQVAARVESTLVPLAVATFEEVLKPENGEKYPARVRVDAADKVLKHYRSTMGDAEPEKELHEMTAAELRQRYDREKLKLAAYDALVADAENTIEHEADEALSPAEEGGSGDDIFG</sequence>
<dbReference type="Gene3D" id="1.10.10.1400">
    <property type="entry name" value="Terminase, small subunit, N-terminal DNA-binding domain, HTH motif"/>
    <property type="match status" value="1"/>
</dbReference>
<proteinExistence type="predicted"/>
<protein>
    <recommendedName>
        <fullName evidence="4">Terminase small subunit</fullName>
    </recommendedName>
</protein>
<keyword evidence="3" id="KW-1185">Reference proteome</keyword>
<comment type="caution">
    <text evidence="2">The sequence shown here is derived from an EMBL/GenBank/DDBJ whole genome shotgun (WGS) entry which is preliminary data.</text>
</comment>
<evidence type="ECO:0000313" key="3">
    <source>
        <dbReference type="Proteomes" id="UP001055117"/>
    </source>
</evidence>
<dbReference type="Proteomes" id="UP001055117">
    <property type="component" value="Unassembled WGS sequence"/>
</dbReference>
<reference evidence="2 3" key="1">
    <citation type="journal article" date="2021" name="Front. Microbiol.">
        <title>Comprehensive Comparative Genomics and Phenotyping of Methylobacterium Species.</title>
        <authorList>
            <person name="Alessa O."/>
            <person name="Ogura Y."/>
            <person name="Fujitani Y."/>
            <person name="Takami H."/>
            <person name="Hayashi T."/>
            <person name="Sahin N."/>
            <person name="Tani A."/>
        </authorList>
    </citation>
    <scope>NUCLEOTIDE SEQUENCE [LARGE SCALE GENOMIC DNA]</scope>
    <source>
        <strain evidence="2 3">DSM 23679</strain>
    </source>
</reference>
<name>A0ABQ4QG83_9HYPH</name>
<evidence type="ECO:0000256" key="1">
    <source>
        <dbReference type="SAM" id="MobiDB-lite"/>
    </source>
</evidence>
<evidence type="ECO:0000313" key="2">
    <source>
        <dbReference type="EMBL" id="GJD44218.1"/>
    </source>
</evidence>
<dbReference type="EMBL" id="BPQG01000030">
    <property type="protein sequence ID" value="GJD44218.1"/>
    <property type="molecule type" value="Genomic_DNA"/>
</dbReference>
<feature type="region of interest" description="Disordered" evidence="1">
    <location>
        <begin position="149"/>
        <end position="170"/>
    </location>
</feature>
<organism evidence="2 3">
    <name type="scientific">Methylobacterium cerastii</name>
    <dbReference type="NCBI Taxonomy" id="932741"/>
    <lineage>
        <taxon>Bacteria</taxon>
        <taxon>Pseudomonadati</taxon>
        <taxon>Pseudomonadota</taxon>
        <taxon>Alphaproteobacteria</taxon>
        <taxon>Hyphomicrobiales</taxon>
        <taxon>Methylobacteriaceae</taxon>
        <taxon>Methylobacterium</taxon>
    </lineage>
</organism>
<dbReference type="InterPro" id="IPR038713">
    <property type="entry name" value="Terminase_Gp1_N_sf"/>
</dbReference>
<accession>A0ABQ4QG83</accession>
<evidence type="ECO:0008006" key="4">
    <source>
        <dbReference type="Google" id="ProtNLM"/>
    </source>
</evidence>